<name>A0A3E3K0M4_9FIRM</name>
<dbReference type="AlphaFoldDB" id="A0A3E3K0M4"/>
<gene>
    <name evidence="2" type="ORF">DW016_11270</name>
</gene>
<feature type="domain" description="DUF6382" evidence="1">
    <location>
        <begin position="1"/>
        <end position="138"/>
    </location>
</feature>
<protein>
    <recommendedName>
        <fullName evidence="1">DUF6382 domain-containing protein</fullName>
    </recommendedName>
</protein>
<proteinExistence type="predicted"/>
<dbReference type="OrthoDB" id="9783862at2"/>
<sequence>MKMLTNNQIPGLLLVKGRGVNGRSRYEYEIQGKHSLEFLTQKGPVTYEMIIAIIEDLLAVMEEMRDYLLSPNQLLLDPRSIFMEGGRYYFCYYPPNVKGILESFHELAEFFVRETDYQDRSGIYISYALHKMTIQENYQICQVIEEILAHQKEGSNLEDQDEGEYQEEYYEYGEKDEQGESEEDSCENHYDDWGLEDRPIGDVIREKVGGWGLIKNLFSHGFKGTREKLMNGQRNVEYRKKY</sequence>
<dbReference type="Proteomes" id="UP000261080">
    <property type="component" value="Unassembled WGS sequence"/>
</dbReference>
<evidence type="ECO:0000259" key="1">
    <source>
        <dbReference type="Pfam" id="PF19909"/>
    </source>
</evidence>
<dbReference type="Pfam" id="PF19909">
    <property type="entry name" value="DUF6382"/>
    <property type="match status" value="1"/>
</dbReference>
<accession>A0A3E3K0M4</accession>
<organism evidence="2 3">
    <name type="scientific">Sellimonas intestinalis</name>
    <dbReference type="NCBI Taxonomy" id="1653434"/>
    <lineage>
        <taxon>Bacteria</taxon>
        <taxon>Bacillati</taxon>
        <taxon>Bacillota</taxon>
        <taxon>Clostridia</taxon>
        <taxon>Lachnospirales</taxon>
        <taxon>Lachnospiraceae</taxon>
        <taxon>Sellimonas</taxon>
    </lineage>
</organism>
<evidence type="ECO:0000313" key="3">
    <source>
        <dbReference type="Proteomes" id="UP000261080"/>
    </source>
</evidence>
<keyword evidence="3" id="KW-1185">Reference proteome</keyword>
<evidence type="ECO:0000313" key="2">
    <source>
        <dbReference type="EMBL" id="RGE86069.1"/>
    </source>
</evidence>
<comment type="caution">
    <text evidence="2">The sequence shown here is derived from an EMBL/GenBank/DDBJ whole genome shotgun (WGS) entry which is preliminary data.</text>
</comment>
<dbReference type="InterPro" id="IPR045962">
    <property type="entry name" value="DUF6382"/>
</dbReference>
<dbReference type="EMBL" id="QVLX01000006">
    <property type="protein sequence ID" value="RGE86069.1"/>
    <property type="molecule type" value="Genomic_DNA"/>
</dbReference>
<reference evidence="2 3" key="1">
    <citation type="submission" date="2018-08" db="EMBL/GenBank/DDBJ databases">
        <title>A genome reference for cultivated species of the human gut microbiota.</title>
        <authorList>
            <person name="Zou Y."/>
            <person name="Xue W."/>
            <person name="Luo G."/>
        </authorList>
    </citation>
    <scope>NUCLEOTIDE SEQUENCE [LARGE SCALE GENOMIC DNA]</scope>
    <source>
        <strain evidence="2 3">AF37-2AT</strain>
    </source>
</reference>